<organism evidence="1 2">
    <name type="scientific">Chitinophaga pinensis</name>
    <dbReference type="NCBI Taxonomy" id="79329"/>
    <lineage>
        <taxon>Bacteria</taxon>
        <taxon>Pseudomonadati</taxon>
        <taxon>Bacteroidota</taxon>
        <taxon>Chitinophagia</taxon>
        <taxon>Chitinophagales</taxon>
        <taxon>Chitinophagaceae</taxon>
        <taxon>Chitinophaga</taxon>
    </lineage>
</organism>
<protein>
    <recommendedName>
        <fullName evidence="3">YD repeat-containing protein</fullName>
    </recommendedName>
</protein>
<evidence type="ECO:0008006" key="3">
    <source>
        <dbReference type="Google" id="ProtNLM"/>
    </source>
</evidence>
<dbReference type="RefSeq" id="WP_146308646.1">
    <property type="nucleotide sequence ID" value="NZ_VOHS01000096.1"/>
</dbReference>
<dbReference type="EMBL" id="VOHS01000096">
    <property type="protein sequence ID" value="TWV88656.1"/>
    <property type="molecule type" value="Genomic_DNA"/>
</dbReference>
<reference evidence="1 2" key="1">
    <citation type="submission" date="2019-08" db="EMBL/GenBank/DDBJ databases">
        <title>Whole genome sequencing of chitin degrading bacteria Chitinophaga pinensis YS16.</title>
        <authorList>
            <person name="Singh R.P."/>
            <person name="Manchanda G."/>
            <person name="Maurya I.K."/>
            <person name="Joshi N.K."/>
            <person name="Srivastava A.K."/>
        </authorList>
    </citation>
    <scope>NUCLEOTIDE SEQUENCE [LARGE SCALE GENOMIC DNA]</scope>
    <source>
        <strain evidence="1 2">YS-16</strain>
    </source>
</reference>
<proteinExistence type="predicted"/>
<evidence type="ECO:0000313" key="1">
    <source>
        <dbReference type="EMBL" id="TWV88656.1"/>
    </source>
</evidence>
<sequence length="249" mass="28076">MVIETNYEYNKYHDVNRVLSVNSKQESTETITKYTGDINYNNLMQKNIYALPVQQERRVNGKVTFGNILTYNDAGNVDGRAVFYSATPVTPVAYTSYTVLPAQYKKMQSLVYNSTTQNVQEIVDESSFNTIYLWSYARQFPIAEIKNASYATVSAILGSANITAFEIKSPTDAEVNAFLAPLRSDARLKTANIVTYTYSPLVGMTSTTDIKGYKNYYEYDGLGRLRAIKDHDGAILKLYEYKYGASITQ</sequence>
<dbReference type="OrthoDB" id="680656at2"/>
<accession>A0A5C6LN25</accession>
<gene>
    <name evidence="1" type="ORF">FEF09_30350</name>
</gene>
<evidence type="ECO:0000313" key="2">
    <source>
        <dbReference type="Proteomes" id="UP000318815"/>
    </source>
</evidence>
<dbReference type="Proteomes" id="UP000318815">
    <property type="component" value="Unassembled WGS sequence"/>
</dbReference>
<dbReference type="AlphaFoldDB" id="A0A5C6LN25"/>
<keyword evidence="2" id="KW-1185">Reference proteome</keyword>
<comment type="caution">
    <text evidence="1">The sequence shown here is derived from an EMBL/GenBank/DDBJ whole genome shotgun (WGS) entry which is preliminary data.</text>
</comment>
<name>A0A5C6LN25_9BACT</name>